<dbReference type="OrthoDB" id="6515318at2759"/>
<dbReference type="AlphaFoldDB" id="A0A4Y2P7R5"/>
<accession>A0A4Y2P7R5</accession>
<organism evidence="2 3">
    <name type="scientific">Araneus ventricosus</name>
    <name type="common">Orbweaver spider</name>
    <name type="synonym">Epeira ventricosa</name>
    <dbReference type="NCBI Taxonomy" id="182803"/>
    <lineage>
        <taxon>Eukaryota</taxon>
        <taxon>Metazoa</taxon>
        <taxon>Ecdysozoa</taxon>
        <taxon>Arthropoda</taxon>
        <taxon>Chelicerata</taxon>
        <taxon>Arachnida</taxon>
        <taxon>Araneae</taxon>
        <taxon>Araneomorphae</taxon>
        <taxon>Entelegynae</taxon>
        <taxon>Araneoidea</taxon>
        <taxon>Araneidae</taxon>
        <taxon>Araneus</taxon>
    </lineage>
</organism>
<evidence type="ECO:0000313" key="2">
    <source>
        <dbReference type="EMBL" id="GBN47968.1"/>
    </source>
</evidence>
<evidence type="ECO:0000256" key="1">
    <source>
        <dbReference type="SAM" id="MobiDB-lite"/>
    </source>
</evidence>
<name>A0A4Y2P7R5_ARAVE</name>
<keyword evidence="3" id="KW-1185">Reference proteome</keyword>
<dbReference type="EMBL" id="BGPR01010777">
    <property type="protein sequence ID" value="GBN47968.1"/>
    <property type="molecule type" value="Genomic_DNA"/>
</dbReference>
<protein>
    <submittedName>
        <fullName evidence="2">Uncharacterized protein</fullName>
    </submittedName>
</protein>
<gene>
    <name evidence="2" type="ORF">AVEN_84125_1</name>
</gene>
<proteinExistence type="predicted"/>
<feature type="region of interest" description="Disordered" evidence="1">
    <location>
        <begin position="35"/>
        <end position="54"/>
    </location>
</feature>
<comment type="caution">
    <text evidence="2">The sequence shown here is derived from an EMBL/GenBank/DDBJ whole genome shotgun (WGS) entry which is preliminary data.</text>
</comment>
<sequence>MDLKQAFHLYSTPFHPFVPTLVFFHPFKSKNKARHSSEAPKCAGSREARSSLPSTTTLISDETISFVPSRKQIRNEGNKIMKELRQNRWNDSKNARWTKNRIDKVKVDRQYGDFYINQILTAHGVLKEHQARFFEKTSLCSCGQETGSVLHVIKECKIWTSYGKN</sequence>
<reference evidence="2 3" key="1">
    <citation type="journal article" date="2019" name="Sci. Rep.">
        <title>Orb-weaving spider Araneus ventricosus genome elucidates the spidroin gene catalogue.</title>
        <authorList>
            <person name="Kono N."/>
            <person name="Nakamura H."/>
            <person name="Ohtoshi R."/>
            <person name="Moran D.A.P."/>
            <person name="Shinohara A."/>
            <person name="Yoshida Y."/>
            <person name="Fujiwara M."/>
            <person name="Mori M."/>
            <person name="Tomita M."/>
            <person name="Arakawa K."/>
        </authorList>
    </citation>
    <scope>NUCLEOTIDE SEQUENCE [LARGE SCALE GENOMIC DNA]</scope>
</reference>
<evidence type="ECO:0000313" key="3">
    <source>
        <dbReference type="Proteomes" id="UP000499080"/>
    </source>
</evidence>
<dbReference type="Proteomes" id="UP000499080">
    <property type="component" value="Unassembled WGS sequence"/>
</dbReference>